<dbReference type="InterPro" id="IPR048268">
    <property type="entry name" value="Arginosuc_syn_C"/>
</dbReference>
<evidence type="ECO:0000259" key="1">
    <source>
        <dbReference type="Pfam" id="PF20979"/>
    </source>
</evidence>
<dbReference type="GO" id="GO:0006526">
    <property type="term" value="P:L-arginine biosynthetic process"/>
    <property type="evidence" value="ECO:0007669"/>
    <property type="project" value="UniProtKB-UniPathway"/>
</dbReference>
<feature type="non-terminal residue" evidence="2">
    <location>
        <position position="1"/>
    </location>
</feature>
<dbReference type="EMBL" id="QUSY01001945">
    <property type="protein sequence ID" value="RHY22984.1"/>
    <property type="molecule type" value="Genomic_DNA"/>
</dbReference>
<dbReference type="VEuPathDB" id="FungiDB:H310_15372"/>
<comment type="caution">
    <text evidence="2">The sequence shown here is derived from an EMBL/GenBank/DDBJ whole genome shotgun (WGS) entry which is preliminary data.</text>
</comment>
<dbReference type="Gene3D" id="1.20.5.470">
    <property type="entry name" value="Single helix bin"/>
    <property type="match status" value="1"/>
</dbReference>
<dbReference type="GO" id="GO:0004055">
    <property type="term" value="F:argininosuccinate synthase activity"/>
    <property type="evidence" value="ECO:0007669"/>
    <property type="project" value="InterPro"/>
</dbReference>
<organism evidence="2 3">
    <name type="scientific">Aphanomyces invadans</name>
    <dbReference type="NCBI Taxonomy" id="157072"/>
    <lineage>
        <taxon>Eukaryota</taxon>
        <taxon>Sar</taxon>
        <taxon>Stramenopiles</taxon>
        <taxon>Oomycota</taxon>
        <taxon>Saprolegniomycetes</taxon>
        <taxon>Saprolegniales</taxon>
        <taxon>Verrucalvaceae</taxon>
        <taxon>Aphanomyces</taxon>
    </lineage>
</organism>
<name>A0A418AIN5_9STRA</name>
<dbReference type="Pfam" id="PF20979">
    <property type="entry name" value="Arginosuc_syn_C"/>
    <property type="match status" value="1"/>
</dbReference>
<proteinExistence type="predicted"/>
<dbReference type="SUPFAM" id="SSF69864">
    <property type="entry name" value="Argininosuccinate synthetase, C-terminal domain"/>
    <property type="match status" value="1"/>
</dbReference>
<feature type="domain" description="Arginosuccinate synthase C-terminal" evidence="1">
    <location>
        <begin position="1"/>
        <end position="54"/>
    </location>
</feature>
<dbReference type="AlphaFoldDB" id="A0A418AIN5"/>
<protein>
    <recommendedName>
        <fullName evidence="1">Arginosuccinate synthase C-terminal domain-containing protein</fullName>
    </recommendedName>
</protein>
<accession>A0A418AIN5</accession>
<dbReference type="InterPro" id="IPR024074">
    <property type="entry name" value="AS_cat/multimer_dom_body"/>
</dbReference>
<dbReference type="Proteomes" id="UP000285060">
    <property type="component" value="Unassembled WGS sequence"/>
</dbReference>
<evidence type="ECO:0000313" key="3">
    <source>
        <dbReference type="Proteomes" id="UP000285060"/>
    </source>
</evidence>
<dbReference type="UniPathway" id="UPA00068">
    <property type="reaction ID" value="UER00113"/>
</dbReference>
<evidence type="ECO:0000313" key="2">
    <source>
        <dbReference type="EMBL" id="RHY22984.1"/>
    </source>
</evidence>
<reference evidence="2 3" key="1">
    <citation type="submission" date="2018-08" db="EMBL/GenBank/DDBJ databases">
        <title>Aphanomyces genome sequencing and annotation.</title>
        <authorList>
            <person name="Minardi D."/>
            <person name="Oidtmann B."/>
            <person name="Van Der Giezen M."/>
            <person name="Studholme D.J."/>
        </authorList>
    </citation>
    <scope>NUCLEOTIDE SEQUENCE [LARGE SCALE GENOMIC DNA]</scope>
    <source>
        <strain evidence="2 3">NJM0002</strain>
    </source>
</reference>
<gene>
    <name evidence="2" type="ORF">DYB32_009336</name>
</gene>
<keyword evidence="3" id="KW-1185">Reference proteome</keyword>
<sequence>YKGNVTVIGRHSDVALYSADLASMDIEGGGANVEYNPSDAQGYIRINATRLKAYHLVNKRS</sequence>